<dbReference type="Pfam" id="PF04015">
    <property type="entry name" value="DUF362"/>
    <property type="match status" value="1"/>
</dbReference>
<dbReference type="RefSeq" id="WP_076350333.1">
    <property type="nucleotide sequence ID" value="NZ_CP019082.1"/>
</dbReference>
<sequence>MDGAIKVAVVQGDRRRGAVAQALGLIADDVRDRVQGTGALVVPTLDELGRGWASTDRDALSATIDALLAAGAGTIDVATGKGVARPGAAACFDRFGYRSETAGRPVAYHDLDAEADAWTTIETRGGLPEDTLRVASRVVAATCRVSLSIARTHGVFRLGLGLPNLATVVHPDDRRRLEPAPFPSRLSSRAASISSLLESWRGWLVRGWLSVRSLDGGMMLTGPERRRLERIERATDLLTALATSVLPTISVVDGFLGMHGEGPRLGKPLRLGTVIAGTDAVAVDAVAAAIMGFDPLNVAYLRRAQAAGLGVADLAAITIVGEPWSQVRRKCRRHASDRLLRLVSGPDDGQPVGVPSPHFRSRRERLRAAARKSSRS</sequence>
<gene>
    <name evidence="3" type="ORF">BSF38_05637</name>
</gene>
<dbReference type="AlphaFoldDB" id="A0A1U7CYT0"/>
<feature type="compositionally biased region" description="Basic residues" evidence="1">
    <location>
        <begin position="359"/>
        <end position="376"/>
    </location>
</feature>
<proteinExistence type="predicted"/>
<evidence type="ECO:0000313" key="3">
    <source>
        <dbReference type="EMBL" id="APW64048.1"/>
    </source>
</evidence>
<name>A0A1U7CYT0_9BACT</name>
<reference evidence="4" key="1">
    <citation type="submission" date="2016-12" db="EMBL/GenBank/DDBJ databases">
        <title>Comparative genomics of four Isosphaeraceae planctomycetes: a common pool of plasmids and glycoside hydrolase genes.</title>
        <authorList>
            <person name="Ivanova A."/>
        </authorList>
    </citation>
    <scope>NUCLEOTIDE SEQUENCE [LARGE SCALE GENOMIC DNA]</scope>
    <source>
        <strain evidence="4">PX4</strain>
    </source>
</reference>
<evidence type="ECO:0000313" key="4">
    <source>
        <dbReference type="Proteomes" id="UP000186309"/>
    </source>
</evidence>
<evidence type="ECO:0000256" key="1">
    <source>
        <dbReference type="SAM" id="MobiDB-lite"/>
    </source>
</evidence>
<dbReference type="InterPro" id="IPR007160">
    <property type="entry name" value="DUF362"/>
</dbReference>
<dbReference type="STRING" id="1387353.BSF38_05637"/>
<evidence type="ECO:0000259" key="2">
    <source>
        <dbReference type="Pfam" id="PF04015"/>
    </source>
</evidence>
<keyword evidence="4" id="KW-1185">Reference proteome</keyword>
<protein>
    <recommendedName>
        <fullName evidence="2">DUF362 domain-containing protein</fullName>
    </recommendedName>
</protein>
<dbReference type="KEGG" id="pbor:BSF38_05637"/>
<dbReference type="EMBL" id="CP019082">
    <property type="protein sequence ID" value="APW64048.1"/>
    <property type="molecule type" value="Genomic_DNA"/>
</dbReference>
<dbReference type="Proteomes" id="UP000186309">
    <property type="component" value="Chromosome"/>
</dbReference>
<feature type="domain" description="DUF362" evidence="2">
    <location>
        <begin position="53"/>
        <end position="288"/>
    </location>
</feature>
<feature type="region of interest" description="Disordered" evidence="1">
    <location>
        <begin position="342"/>
        <end position="376"/>
    </location>
</feature>
<organism evidence="3 4">
    <name type="scientific">Paludisphaera borealis</name>
    <dbReference type="NCBI Taxonomy" id="1387353"/>
    <lineage>
        <taxon>Bacteria</taxon>
        <taxon>Pseudomonadati</taxon>
        <taxon>Planctomycetota</taxon>
        <taxon>Planctomycetia</taxon>
        <taxon>Isosphaerales</taxon>
        <taxon>Isosphaeraceae</taxon>
        <taxon>Paludisphaera</taxon>
    </lineage>
</organism>
<accession>A0A1U7CYT0</accession>